<feature type="domain" description="EamA" evidence="7">
    <location>
        <begin position="27"/>
        <end position="160"/>
    </location>
</feature>
<dbReference type="InterPro" id="IPR000620">
    <property type="entry name" value="EamA_dom"/>
</dbReference>
<feature type="transmembrane region" description="Helical" evidence="6">
    <location>
        <begin position="146"/>
        <end position="166"/>
    </location>
</feature>
<feature type="transmembrane region" description="Helical" evidence="6">
    <location>
        <begin position="265"/>
        <end position="285"/>
    </location>
</feature>
<dbReference type="InterPro" id="IPR050638">
    <property type="entry name" value="AA-Vitamin_Transporters"/>
</dbReference>
<keyword evidence="9" id="KW-1185">Reference proteome</keyword>
<reference evidence="8 9" key="1">
    <citation type="submission" date="2020-08" db="EMBL/GenBank/DDBJ databases">
        <title>Genomic Encyclopedia of Type Strains, Phase IV (KMG-IV): sequencing the most valuable type-strain genomes for metagenomic binning, comparative biology and taxonomic classification.</title>
        <authorList>
            <person name="Goeker M."/>
        </authorList>
    </citation>
    <scope>NUCLEOTIDE SEQUENCE [LARGE SCALE GENOMIC DNA]</scope>
    <source>
        <strain evidence="8 9">DSM 25481</strain>
    </source>
</reference>
<feature type="transmembrane region" description="Helical" evidence="6">
    <location>
        <begin position="56"/>
        <end position="76"/>
    </location>
</feature>
<feature type="transmembrane region" description="Helical" evidence="6">
    <location>
        <begin position="88"/>
        <end position="112"/>
    </location>
</feature>
<evidence type="ECO:0000259" key="7">
    <source>
        <dbReference type="Pfam" id="PF00892"/>
    </source>
</evidence>
<sequence>MTGSRATATPAAEIAPAELTRARIDRAGVACLLVATLGWGLNWPIVKLLLQEWPPLFARGSAGLVAAAVLATLAALKGERLLPARGSRWRLAWAAFTNVFAFMGFSTLALLWLKAGEAALLVYTMPVWAVLFAWPVLGARPSLRSTLALVLCLAGTLILFGDSLAAFDAAKLPGVAFALAAAVLFAIGTVTGRGGVPLPPIANTAWQVGLGSAPMIVLSLAFEQPRLGALSATGLAAWIYMTAVPMGLCYLAWFAAVRRLSPSTAATGSLLVPLIGVLAAAPILGEAITPAAVAAMVLVLSGVALVVTQRGTPLSPGRPAAD</sequence>
<keyword evidence="3 6" id="KW-0812">Transmembrane</keyword>
<name>A0A7W6GI92_9HYPH</name>
<feature type="transmembrane region" description="Helical" evidence="6">
    <location>
        <begin position="29"/>
        <end position="50"/>
    </location>
</feature>
<dbReference type="AlphaFoldDB" id="A0A7W6GI92"/>
<accession>A0A7W6GI92</accession>
<dbReference type="EMBL" id="JACIDR010000007">
    <property type="protein sequence ID" value="MBB3974614.1"/>
    <property type="molecule type" value="Genomic_DNA"/>
</dbReference>
<evidence type="ECO:0000256" key="2">
    <source>
        <dbReference type="ARBA" id="ARBA00022475"/>
    </source>
</evidence>
<dbReference type="Gene3D" id="1.10.3730.20">
    <property type="match status" value="1"/>
</dbReference>
<evidence type="ECO:0000256" key="3">
    <source>
        <dbReference type="ARBA" id="ARBA00022692"/>
    </source>
</evidence>
<dbReference type="Proteomes" id="UP000528964">
    <property type="component" value="Unassembled WGS sequence"/>
</dbReference>
<feature type="domain" description="EamA" evidence="7">
    <location>
        <begin position="173"/>
        <end position="307"/>
    </location>
</feature>
<dbReference type="InterPro" id="IPR037185">
    <property type="entry name" value="EmrE-like"/>
</dbReference>
<dbReference type="RefSeq" id="WP_183396474.1">
    <property type="nucleotide sequence ID" value="NZ_JACIDR010000007.1"/>
</dbReference>
<gene>
    <name evidence="8" type="ORF">GGR24_003301</name>
</gene>
<feature type="transmembrane region" description="Helical" evidence="6">
    <location>
        <begin position="291"/>
        <end position="308"/>
    </location>
</feature>
<feature type="transmembrane region" description="Helical" evidence="6">
    <location>
        <begin position="172"/>
        <end position="192"/>
    </location>
</feature>
<evidence type="ECO:0000256" key="1">
    <source>
        <dbReference type="ARBA" id="ARBA00004651"/>
    </source>
</evidence>
<dbReference type="SUPFAM" id="SSF103481">
    <property type="entry name" value="Multidrug resistance efflux transporter EmrE"/>
    <property type="match status" value="2"/>
</dbReference>
<evidence type="ECO:0000313" key="8">
    <source>
        <dbReference type="EMBL" id="MBB3974614.1"/>
    </source>
</evidence>
<protein>
    <submittedName>
        <fullName evidence="8">Drug/metabolite transporter (DMT)-like permease</fullName>
    </submittedName>
</protein>
<comment type="caution">
    <text evidence="8">The sequence shown here is derived from an EMBL/GenBank/DDBJ whole genome shotgun (WGS) entry which is preliminary data.</text>
</comment>
<evidence type="ECO:0000256" key="5">
    <source>
        <dbReference type="ARBA" id="ARBA00023136"/>
    </source>
</evidence>
<feature type="transmembrane region" description="Helical" evidence="6">
    <location>
        <begin position="118"/>
        <end position="139"/>
    </location>
</feature>
<feature type="transmembrane region" description="Helical" evidence="6">
    <location>
        <begin position="228"/>
        <end position="253"/>
    </location>
</feature>
<proteinExistence type="predicted"/>
<comment type="subcellular location">
    <subcellularLocation>
        <location evidence="1">Cell membrane</location>
        <topology evidence="1">Multi-pass membrane protein</topology>
    </subcellularLocation>
</comment>
<evidence type="ECO:0000256" key="4">
    <source>
        <dbReference type="ARBA" id="ARBA00022989"/>
    </source>
</evidence>
<feature type="transmembrane region" description="Helical" evidence="6">
    <location>
        <begin position="204"/>
        <end position="222"/>
    </location>
</feature>
<keyword evidence="4 6" id="KW-1133">Transmembrane helix</keyword>
<dbReference type="Pfam" id="PF00892">
    <property type="entry name" value="EamA"/>
    <property type="match status" value="2"/>
</dbReference>
<dbReference type="GO" id="GO:0005886">
    <property type="term" value="C:plasma membrane"/>
    <property type="evidence" value="ECO:0007669"/>
    <property type="project" value="UniProtKB-SubCell"/>
</dbReference>
<dbReference type="PANTHER" id="PTHR32322:SF18">
    <property type="entry name" value="S-ADENOSYLMETHIONINE_S-ADENOSYLHOMOCYSTEINE TRANSPORTER"/>
    <property type="match status" value="1"/>
</dbReference>
<evidence type="ECO:0000256" key="6">
    <source>
        <dbReference type="SAM" id="Phobius"/>
    </source>
</evidence>
<keyword evidence="5 6" id="KW-0472">Membrane</keyword>
<keyword evidence="2" id="KW-1003">Cell membrane</keyword>
<organism evidence="8 9">
    <name type="scientific">Hansschlegelia beijingensis</name>
    <dbReference type="NCBI Taxonomy" id="1133344"/>
    <lineage>
        <taxon>Bacteria</taxon>
        <taxon>Pseudomonadati</taxon>
        <taxon>Pseudomonadota</taxon>
        <taxon>Alphaproteobacteria</taxon>
        <taxon>Hyphomicrobiales</taxon>
        <taxon>Methylopilaceae</taxon>
        <taxon>Hansschlegelia</taxon>
    </lineage>
</organism>
<evidence type="ECO:0000313" key="9">
    <source>
        <dbReference type="Proteomes" id="UP000528964"/>
    </source>
</evidence>
<dbReference type="PANTHER" id="PTHR32322">
    <property type="entry name" value="INNER MEMBRANE TRANSPORTER"/>
    <property type="match status" value="1"/>
</dbReference>